<keyword evidence="2" id="KW-1185">Reference proteome</keyword>
<protein>
    <submittedName>
        <fullName evidence="1">DUF2267 domain-containing protein</fullName>
    </submittedName>
</protein>
<dbReference type="RefSeq" id="WP_193906064.1">
    <property type="nucleotide sequence ID" value="NZ_JADEXG010000016.1"/>
</dbReference>
<dbReference type="EMBL" id="JADEXG010000016">
    <property type="protein sequence ID" value="MBE9077368.1"/>
    <property type="molecule type" value="Genomic_DNA"/>
</dbReference>
<proteinExistence type="predicted"/>
<evidence type="ECO:0000313" key="1">
    <source>
        <dbReference type="EMBL" id="MBE9077368.1"/>
    </source>
</evidence>
<name>A0A8J7AGY9_9CYAN</name>
<dbReference type="AlphaFoldDB" id="A0A8J7AGY9"/>
<sequence>MTIELKEDIAYILLKKLDEGKAQPDSAQTLTLDDFAGRETSPTEVMAHLDYLNQKGYVEAEFSGDAYAAKGPNPAPAMVTIQSAQLTDRGSQLLAKMNEKMPDTMRSGPSTPISSENMSFLEKVMLKGHIADVFDARDISEVIFRTMRDLMTTEASKQVESELHEESLPSTDEKTLQNEVAELWRDTNPLVRFLSNVRPPLKFDADTFIFRVQQEAGLPKDTGPKTVITAVFSATKEELSQDRITKIAGFLPGEIREMWESA</sequence>
<dbReference type="Proteomes" id="UP000636505">
    <property type="component" value="Unassembled WGS sequence"/>
</dbReference>
<dbReference type="Gene3D" id="1.10.490.110">
    <property type="entry name" value="Uncharacterized conserved protein DUF2267"/>
    <property type="match status" value="1"/>
</dbReference>
<dbReference type="Pfam" id="PF10025">
    <property type="entry name" value="DUF2267"/>
    <property type="match status" value="1"/>
</dbReference>
<dbReference type="InterPro" id="IPR038282">
    <property type="entry name" value="DUF2267_sf"/>
</dbReference>
<comment type="caution">
    <text evidence="1">The sequence shown here is derived from an EMBL/GenBank/DDBJ whole genome shotgun (WGS) entry which is preliminary data.</text>
</comment>
<gene>
    <name evidence="1" type="ORF">IQ241_08670</name>
</gene>
<organism evidence="1 2">
    <name type="scientific">Vasconcelosia minhoensis LEGE 07310</name>
    <dbReference type="NCBI Taxonomy" id="915328"/>
    <lineage>
        <taxon>Bacteria</taxon>
        <taxon>Bacillati</taxon>
        <taxon>Cyanobacteriota</taxon>
        <taxon>Cyanophyceae</taxon>
        <taxon>Nodosilineales</taxon>
        <taxon>Cymatolegaceae</taxon>
        <taxon>Vasconcelosia</taxon>
        <taxon>Vasconcelosia minhoensis</taxon>
    </lineage>
</organism>
<accession>A0A8J7AGY9</accession>
<reference evidence="1" key="1">
    <citation type="submission" date="2020-10" db="EMBL/GenBank/DDBJ databases">
        <authorList>
            <person name="Castelo-Branco R."/>
            <person name="Eusebio N."/>
            <person name="Adriana R."/>
            <person name="Vieira A."/>
            <person name="Brugerolle De Fraissinette N."/>
            <person name="Rezende De Castro R."/>
            <person name="Schneider M.P."/>
            <person name="Vasconcelos V."/>
            <person name="Leao P.N."/>
        </authorList>
    </citation>
    <scope>NUCLEOTIDE SEQUENCE</scope>
    <source>
        <strain evidence="1">LEGE 07310</strain>
    </source>
</reference>
<dbReference type="InterPro" id="IPR018727">
    <property type="entry name" value="DUF2267"/>
</dbReference>
<evidence type="ECO:0000313" key="2">
    <source>
        <dbReference type="Proteomes" id="UP000636505"/>
    </source>
</evidence>